<dbReference type="OrthoDB" id="8909341at2"/>
<organism evidence="1 2">
    <name type="scientific">Eoetvoesiella caeni</name>
    <dbReference type="NCBI Taxonomy" id="645616"/>
    <lineage>
        <taxon>Bacteria</taxon>
        <taxon>Pseudomonadati</taxon>
        <taxon>Pseudomonadota</taxon>
        <taxon>Betaproteobacteria</taxon>
        <taxon>Burkholderiales</taxon>
        <taxon>Alcaligenaceae</taxon>
        <taxon>Eoetvoesiella</taxon>
    </lineage>
</organism>
<evidence type="ECO:0000313" key="2">
    <source>
        <dbReference type="Proteomes" id="UP000253628"/>
    </source>
</evidence>
<gene>
    <name evidence="1" type="ORF">DFR37_10696</name>
</gene>
<sequence>MTPEEFTAALIALNWKQNDFCRMAGVNKITPIRWVKGEVPIPGWVPKFLGMALEVKRLHDVYVVPPKPGKHTDA</sequence>
<comment type="caution">
    <text evidence="1">The sequence shown here is derived from an EMBL/GenBank/DDBJ whole genome shotgun (WGS) entry which is preliminary data.</text>
</comment>
<dbReference type="RefSeq" id="WP_113933596.1">
    <property type="nucleotide sequence ID" value="NZ_JACCEU010000007.1"/>
</dbReference>
<dbReference type="AlphaFoldDB" id="A0A366H9I3"/>
<reference evidence="1 2" key="1">
    <citation type="submission" date="2018-06" db="EMBL/GenBank/DDBJ databases">
        <title>Genomic Encyclopedia of Type Strains, Phase IV (KMG-IV): sequencing the most valuable type-strain genomes for metagenomic binning, comparative biology and taxonomic classification.</title>
        <authorList>
            <person name="Goeker M."/>
        </authorList>
    </citation>
    <scope>NUCLEOTIDE SEQUENCE [LARGE SCALE GENOMIC DNA]</scope>
    <source>
        <strain evidence="1 2">DSM 25520</strain>
    </source>
</reference>
<proteinExistence type="predicted"/>
<evidence type="ECO:0008006" key="3">
    <source>
        <dbReference type="Google" id="ProtNLM"/>
    </source>
</evidence>
<dbReference type="EMBL" id="QNRQ01000006">
    <property type="protein sequence ID" value="RBP38804.1"/>
    <property type="molecule type" value="Genomic_DNA"/>
</dbReference>
<dbReference type="Proteomes" id="UP000253628">
    <property type="component" value="Unassembled WGS sequence"/>
</dbReference>
<keyword evidence="2" id="KW-1185">Reference proteome</keyword>
<name>A0A366H9I3_9BURK</name>
<accession>A0A366H9I3</accession>
<protein>
    <recommendedName>
        <fullName evidence="3">Transcriptional regulator</fullName>
    </recommendedName>
</protein>
<evidence type="ECO:0000313" key="1">
    <source>
        <dbReference type="EMBL" id="RBP38804.1"/>
    </source>
</evidence>